<dbReference type="RefSeq" id="WP_092573039.1">
    <property type="nucleotide sequence ID" value="NZ_FMAF01000002.1"/>
</dbReference>
<evidence type="ECO:0008006" key="5">
    <source>
        <dbReference type="Google" id="ProtNLM"/>
    </source>
</evidence>
<dbReference type="Pfam" id="PF10947">
    <property type="entry name" value="DUF2628"/>
    <property type="match status" value="1"/>
</dbReference>
<feature type="transmembrane region" description="Helical" evidence="2">
    <location>
        <begin position="37"/>
        <end position="60"/>
    </location>
</feature>
<dbReference type="Proteomes" id="UP000199205">
    <property type="component" value="Unassembled WGS sequence"/>
</dbReference>
<dbReference type="EMBL" id="FMAF01000002">
    <property type="protein sequence ID" value="SCB12388.1"/>
    <property type="molecule type" value="Genomic_DNA"/>
</dbReference>
<dbReference type="AlphaFoldDB" id="A0A1C3UA85"/>
<feature type="region of interest" description="Disordered" evidence="1">
    <location>
        <begin position="130"/>
        <end position="165"/>
    </location>
</feature>
<evidence type="ECO:0000256" key="1">
    <source>
        <dbReference type="SAM" id="MobiDB-lite"/>
    </source>
</evidence>
<dbReference type="OrthoDB" id="7285394at2"/>
<organism evidence="3 4">
    <name type="scientific">Rhizobium lusitanum</name>
    <dbReference type="NCBI Taxonomy" id="293958"/>
    <lineage>
        <taxon>Bacteria</taxon>
        <taxon>Pseudomonadati</taxon>
        <taxon>Pseudomonadota</taxon>
        <taxon>Alphaproteobacteria</taxon>
        <taxon>Hyphomicrobiales</taxon>
        <taxon>Rhizobiaceae</taxon>
        <taxon>Rhizobium/Agrobacterium group</taxon>
        <taxon>Rhizobium</taxon>
    </lineage>
</organism>
<keyword evidence="2" id="KW-1133">Transmembrane helix</keyword>
<reference evidence="3 4" key="1">
    <citation type="submission" date="2016-08" db="EMBL/GenBank/DDBJ databases">
        <authorList>
            <person name="Seilhamer J.J."/>
        </authorList>
    </citation>
    <scope>NUCLEOTIDE SEQUENCE [LARGE SCALE GENOMIC DNA]</scope>
    <source>
        <strain evidence="3 4">P1-7</strain>
    </source>
</reference>
<evidence type="ECO:0000313" key="4">
    <source>
        <dbReference type="Proteomes" id="UP000199205"/>
    </source>
</evidence>
<dbReference type="InterPro" id="IPR024399">
    <property type="entry name" value="DUF2628"/>
</dbReference>
<proteinExistence type="predicted"/>
<feature type="compositionally biased region" description="Polar residues" evidence="1">
    <location>
        <begin position="140"/>
        <end position="153"/>
    </location>
</feature>
<evidence type="ECO:0000313" key="3">
    <source>
        <dbReference type="EMBL" id="SCB12388.1"/>
    </source>
</evidence>
<feature type="transmembrane region" description="Helical" evidence="2">
    <location>
        <begin position="72"/>
        <end position="96"/>
    </location>
</feature>
<name>A0A1C3UA85_9HYPH</name>
<accession>A0A1C3UA85</accession>
<keyword evidence="2" id="KW-0472">Membrane</keyword>
<evidence type="ECO:0000256" key="2">
    <source>
        <dbReference type="SAM" id="Phobius"/>
    </source>
</evidence>
<keyword evidence="2" id="KW-0812">Transmembrane</keyword>
<feature type="compositionally biased region" description="Basic and acidic residues" evidence="1">
    <location>
        <begin position="130"/>
        <end position="139"/>
    </location>
</feature>
<gene>
    <name evidence="3" type="ORF">GA0061101_10214</name>
</gene>
<sequence>MASYLILTPPGAANRSEVSDRYRDGTRFIRDGFSWKAFLFPVLWMLFHRLWLHAAAAFLLQGVALELMRQPGLFAAGAAILLGVHVLAALEGPYALGQRLMDRGWKMENLVSAHDLATAEQIHFSHIEDEPQQDIHSKNWDISANNSNSSRSGPSFGLPGYDGGR</sequence>
<protein>
    <recommendedName>
        <fullName evidence="5">DUF2628 domain-containing protein</fullName>
    </recommendedName>
</protein>